<dbReference type="GO" id="GO:0016887">
    <property type="term" value="F:ATP hydrolysis activity"/>
    <property type="evidence" value="ECO:0007669"/>
    <property type="project" value="InterPro"/>
</dbReference>
<accession>A0A9R1W9I3</accession>
<reference evidence="2 3" key="1">
    <citation type="journal article" date="2017" name="Nat. Commun.">
        <title>Genome assembly with in vitro proximity ligation data and whole-genome triplication in lettuce.</title>
        <authorList>
            <person name="Reyes-Chin-Wo S."/>
            <person name="Wang Z."/>
            <person name="Yang X."/>
            <person name="Kozik A."/>
            <person name="Arikit S."/>
            <person name="Song C."/>
            <person name="Xia L."/>
            <person name="Froenicke L."/>
            <person name="Lavelle D.O."/>
            <person name="Truco M.J."/>
            <person name="Xia R."/>
            <person name="Zhu S."/>
            <person name="Xu C."/>
            <person name="Xu H."/>
            <person name="Xu X."/>
            <person name="Cox K."/>
            <person name="Korf I."/>
            <person name="Meyers B.C."/>
            <person name="Michelmore R.W."/>
        </authorList>
    </citation>
    <scope>NUCLEOTIDE SEQUENCE [LARGE SCALE GENOMIC DNA]</scope>
    <source>
        <strain evidence="3">cv. Salinas</strain>
        <tissue evidence="2">Seedlings</tissue>
    </source>
</reference>
<sequence length="102" mass="11613">MGCGDERIMIFTTNHKDKLDAALIRPGRMDFHIHTSYCTPCGFPQLKLLKNDGPDIVSEGLVEFFDVKRKENEEAKAKAKKMKEEKEELATKITKLKNEESG</sequence>
<name>A0A9R1W9I3_LACSA</name>
<organism evidence="2 3">
    <name type="scientific">Lactuca sativa</name>
    <name type="common">Garden lettuce</name>
    <dbReference type="NCBI Taxonomy" id="4236"/>
    <lineage>
        <taxon>Eukaryota</taxon>
        <taxon>Viridiplantae</taxon>
        <taxon>Streptophyta</taxon>
        <taxon>Embryophyta</taxon>
        <taxon>Tracheophyta</taxon>
        <taxon>Spermatophyta</taxon>
        <taxon>Magnoliopsida</taxon>
        <taxon>eudicotyledons</taxon>
        <taxon>Gunneridae</taxon>
        <taxon>Pentapetalae</taxon>
        <taxon>asterids</taxon>
        <taxon>campanulids</taxon>
        <taxon>Asterales</taxon>
        <taxon>Asteraceae</taxon>
        <taxon>Cichorioideae</taxon>
        <taxon>Cichorieae</taxon>
        <taxon>Lactucinae</taxon>
        <taxon>Lactuca</taxon>
    </lineage>
</organism>
<feature type="coiled-coil region" evidence="1">
    <location>
        <begin position="65"/>
        <end position="99"/>
    </location>
</feature>
<dbReference type="PANTHER" id="PTHR23070">
    <property type="entry name" value="BCS1 AAA-TYPE ATPASE"/>
    <property type="match status" value="1"/>
</dbReference>
<dbReference type="InterPro" id="IPR027417">
    <property type="entry name" value="P-loop_NTPase"/>
</dbReference>
<evidence type="ECO:0000313" key="2">
    <source>
        <dbReference type="EMBL" id="KAJ0221000.1"/>
    </source>
</evidence>
<dbReference type="GO" id="GO:0005524">
    <property type="term" value="F:ATP binding"/>
    <property type="evidence" value="ECO:0007669"/>
    <property type="project" value="InterPro"/>
</dbReference>
<evidence type="ECO:0008006" key="4">
    <source>
        <dbReference type="Google" id="ProtNLM"/>
    </source>
</evidence>
<dbReference type="SUPFAM" id="SSF52540">
    <property type="entry name" value="P-loop containing nucleoside triphosphate hydrolases"/>
    <property type="match status" value="1"/>
</dbReference>
<proteinExistence type="predicted"/>
<dbReference type="EMBL" id="NBSK02000002">
    <property type="protein sequence ID" value="KAJ0221000.1"/>
    <property type="molecule type" value="Genomic_DNA"/>
</dbReference>
<dbReference type="Proteomes" id="UP000235145">
    <property type="component" value="Unassembled WGS sequence"/>
</dbReference>
<evidence type="ECO:0000313" key="3">
    <source>
        <dbReference type="Proteomes" id="UP000235145"/>
    </source>
</evidence>
<keyword evidence="1" id="KW-0175">Coiled coil</keyword>
<dbReference type="Gene3D" id="3.40.50.300">
    <property type="entry name" value="P-loop containing nucleotide triphosphate hydrolases"/>
    <property type="match status" value="1"/>
</dbReference>
<dbReference type="InterPro" id="IPR050747">
    <property type="entry name" value="Mitochondrial_chaperone_BCS1"/>
</dbReference>
<comment type="caution">
    <text evidence="2">The sequence shown here is derived from an EMBL/GenBank/DDBJ whole genome shotgun (WGS) entry which is preliminary data.</text>
</comment>
<evidence type="ECO:0000256" key="1">
    <source>
        <dbReference type="SAM" id="Coils"/>
    </source>
</evidence>
<keyword evidence="3" id="KW-1185">Reference proteome</keyword>
<gene>
    <name evidence="2" type="ORF">LSAT_V11C200078340</name>
</gene>
<dbReference type="PROSITE" id="PS00674">
    <property type="entry name" value="AAA"/>
    <property type="match status" value="1"/>
</dbReference>
<protein>
    <recommendedName>
        <fullName evidence="4">ATPase AAA-type core domain-containing protein</fullName>
    </recommendedName>
</protein>
<dbReference type="AlphaFoldDB" id="A0A9R1W9I3"/>
<dbReference type="InterPro" id="IPR003960">
    <property type="entry name" value="ATPase_AAA_CS"/>
</dbReference>